<feature type="compositionally biased region" description="Low complexity" evidence="8">
    <location>
        <begin position="60"/>
        <end position="85"/>
    </location>
</feature>
<name>A0A9W6TKJ2_9STRA</name>
<dbReference type="GO" id="GO:0016787">
    <property type="term" value="F:hydrolase activity"/>
    <property type="evidence" value="ECO:0007669"/>
    <property type="project" value="UniProtKB-KW"/>
</dbReference>
<dbReference type="InterPro" id="IPR021109">
    <property type="entry name" value="Peptidase_aspartic_dom_sf"/>
</dbReference>
<dbReference type="PANTHER" id="PTHR37984:SF5">
    <property type="entry name" value="PROTEIN NYNRIN-LIKE"/>
    <property type="match status" value="1"/>
</dbReference>
<feature type="region of interest" description="Disordered" evidence="8">
    <location>
        <begin position="60"/>
        <end position="92"/>
    </location>
</feature>
<dbReference type="OrthoDB" id="163970at2759"/>
<feature type="compositionally biased region" description="Polar residues" evidence="8">
    <location>
        <begin position="251"/>
        <end position="260"/>
    </location>
</feature>
<evidence type="ECO:0000256" key="6">
    <source>
        <dbReference type="ARBA" id="ARBA00022801"/>
    </source>
</evidence>
<dbReference type="Pfam" id="PF17917">
    <property type="entry name" value="RT_RNaseH"/>
    <property type="match status" value="1"/>
</dbReference>
<keyword evidence="7" id="KW-0695">RNA-directed DNA polymerase</keyword>
<proteinExistence type="predicted"/>
<dbReference type="Gene3D" id="1.10.340.70">
    <property type="match status" value="1"/>
</dbReference>
<dbReference type="GO" id="GO:0003676">
    <property type="term" value="F:nucleic acid binding"/>
    <property type="evidence" value="ECO:0007669"/>
    <property type="project" value="InterPro"/>
</dbReference>
<dbReference type="GO" id="GO:0003964">
    <property type="term" value="F:RNA-directed DNA polymerase activity"/>
    <property type="evidence" value="ECO:0007669"/>
    <property type="project" value="UniProtKB-KW"/>
</dbReference>
<dbReference type="InterPro" id="IPR036397">
    <property type="entry name" value="RNaseH_sf"/>
</dbReference>
<dbReference type="InterPro" id="IPR036875">
    <property type="entry name" value="Znf_CCHC_sf"/>
</dbReference>
<dbReference type="InterPro" id="IPR050951">
    <property type="entry name" value="Retrovirus_Pol_polyprotein"/>
</dbReference>
<dbReference type="SUPFAM" id="SSF57756">
    <property type="entry name" value="Retrovirus zinc finger-like domains"/>
    <property type="match status" value="1"/>
</dbReference>
<dbReference type="SUPFAM" id="SSF53098">
    <property type="entry name" value="Ribonuclease H-like"/>
    <property type="match status" value="1"/>
</dbReference>
<dbReference type="FunFam" id="3.30.70.270:FF:000020">
    <property type="entry name" value="Transposon Tf2-6 polyprotein-like Protein"/>
    <property type="match status" value="1"/>
</dbReference>
<dbReference type="SMART" id="SM00343">
    <property type="entry name" value="ZnF_C2HC"/>
    <property type="match status" value="1"/>
</dbReference>
<dbReference type="GO" id="GO:0008270">
    <property type="term" value="F:zinc ion binding"/>
    <property type="evidence" value="ECO:0007669"/>
    <property type="project" value="InterPro"/>
</dbReference>
<evidence type="ECO:0000256" key="4">
    <source>
        <dbReference type="ARBA" id="ARBA00022722"/>
    </source>
</evidence>
<evidence type="ECO:0000256" key="2">
    <source>
        <dbReference type="ARBA" id="ARBA00022679"/>
    </source>
</evidence>
<dbReference type="Pfam" id="PF03732">
    <property type="entry name" value="Retrotrans_gag"/>
    <property type="match status" value="1"/>
</dbReference>
<accession>A0A9W6TKJ2</accession>
<evidence type="ECO:0000313" key="11">
    <source>
        <dbReference type="EMBL" id="GMF14584.1"/>
    </source>
</evidence>
<evidence type="ECO:0000313" key="12">
    <source>
        <dbReference type="Proteomes" id="UP001165083"/>
    </source>
</evidence>
<dbReference type="CDD" id="cd00303">
    <property type="entry name" value="retropepsin_like"/>
    <property type="match status" value="1"/>
</dbReference>
<dbReference type="PROSITE" id="PS50013">
    <property type="entry name" value="CHROMO_2"/>
    <property type="match status" value="1"/>
</dbReference>
<organism evidence="11 12">
    <name type="scientific">Phytophthora lilii</name>
    <dbReference type="NCBI Taxonomy" id="2077276"/>
    <lineage>
        <taxon>Eukaryota</taxon>
        <taxon>Sar</taxon>
        <taxon>Stramenopiles</taxon>
        <taxon>Oomycota</taxon>
        <taxon>Peronosporomycetes</taxon>
        <taxon>Peronosporales</taxon>
        <taxon>Peronosporaceae</taxon>
        <taxon>Phytophthora</taxon>
    </lineage>
</organism>
<dbReference type="InterPro" id="IPR041588">
    <property type="entry name" value="Integrase_H2C2"/>
</dbReference>
<dbReference type="Gene3D" id="2.40.70.10">
    <property type="entry name" value="Acid Proteases"/>
    <property type="match status" value="1"/>
</dbReference>
<feature type="region of interest" description="Disordered" evidence="8">
    <location>
        <begin position="240"/>
        <end position="271"/>
    </location>
</feature>
<evidence type="ECO:0000256" key="3">
    <source>
        <dbReference type="ARBA" id="ARBA00022695"/>
    </source>
</evidence>
<dbReference type="EC" id="2.7.7.49" evidence="1"/>
<evidence type="ECO:0000256" key="5">
    <source>
        <dbReference type="ARBA" id="ARBA00022759"/>
    </source>
</evidence>
<dbReference type="PROSITE" id="PS50994">
    <property type="entry name" value="INTEGRASE"/>
    <property type="match status" value="1"/>
</dbReference>
<dbReference type="GO" id="GO:0015074">
    <property type="term" value="P:DNA integration"/>
    <property type="evidence" value="ECO:0007669"/>
    <property type="project" value="InterPro"/>
</dbReference>
<gene>
    <name evidence="11" type="ORF">Plil01_000482300</name>
</gene>
<dbReference type="CDD" id="cd18965">
    <property type="entry name" value="chromodomain"/>
    <property type="match status" value="1"/>
</dbReference>
<dbReference type="Gene3D" id="2.40.50.40">
    <property type="match status" value="1"/>
</dbReference>
<dbReference type="SMART" id="SM00298">
    <property type="entry name" value="CHROMO"/>
    <property type="match status" value="1"/>
</dbReference>
<dbReference type="InterPro" id="IPR012337">
    <property type="entry name" value="RNaseH-like_sf"/>
</dbReference>
<dbReference type="Pfam" id="PF17921">
    <property type="entry name" value="Integrase_H2C2"/>
    <property type="match status" value="1"/>
</dbReference>
<evidence type="ECO:0000256" key="7">
    <source>
        <dbReference type="ARBA" id="ARBA00022918"/>
    </source>
</evidence>
<comment type="caution">
    <text evidence="11">The sequence shown here is derived from an EMBL/GenBank/DDBJ whole genome shotgun (WGS) entry which is preliminary data.</text>
</comment>
<dbReference type="Pfam" id="PF00385">
    <property type="entry name" value="Chromo"/>
    <property type="match status" value="1"/>
</dbReference>
<dbReference type="SUPFAM" id="SSF54160">
    <property type="entry name" value="Chromo domain-like"/>
    <property type="match status" value="1"/>
</dbReference>
<dbReference type="CDD" id="cd09274">
    <property type="entry name" value="RNase_HI_RT_Ty3"/>
    <property type="match status" value="1"/>
</dbReference>
<dbReference type="GO" id="GO:0004519">
    <property type="term" value="F:endonuclease activity"/>
    <property type="evidence" value="ECO:0007669"/>
    <property type="project" value="UniProtKB-KW"/>
</dbReference>
<evidence type="ECO:0000259" key="9">
    <source>
        <dbReference type="PROSITE" id="PS50013"/>
    </source>
</evidence>
<dbReference type="InterPro" id="IPR001584">
    <property type="entry name" value="Integrase_cat-core"/>
</dbReference>
<dbReference type="InterPro" id="IPR041373">
    <property type="entry name" value="RT_RNaseH"/>
</dbReference>
<dbReference type="PANTHER" id="PTHR37984">
    <property type="entry name" value="PROTEIN CBG26694"/>
    <property type="match status" value="1"/>
</dbReference>
<keyword evidence="6" id="KW-0378">Hydrolase</keyword>
<dbReference type="Proteomes" id="UP001165083">
    <property type="component" value="Unassembled WGS sequence"/>
</dbReference>
<feature type="domain" description="Integrase catalytic" evidence="10">
    <location>
        <begin position="1126"/>
        <end position="1226"/>
    </location>
</feature>
<dbReference type="InterPro" id="IPR001878">
    <property type="entry name" value="Znf_CCHC"/>
</dbReference>
<keyword evidence="5" id="KW-0255">Endonuclease</keyword>
<dbReference type="InterPro" id="IPR005162">
    <property type="entry name" value="Retrotrans_gag_dom"/>
</dbReference>
<dbReference type="Gene3D" id="3.30.420.10">
    <property type="entry name" value="Ribonuclease H-like superfamily/Ribonuclease H"/>
    <property type="match status" value="1"/>
</dbReference>
<evidence type="ECO:0000256" key="8">
    <source>
        <dbReference type="SAM" id="MobiDB-lite"/>
    </source>
</evidence>
<evidence type="ECO:0000259" key="10">
    <source>
        <dbReference type="PROSITE" id="PS50994"/>
    </source>
</evidence>
<dbReference type="Gene3D" id="3.30.70.270">
    <property type="match status" value="2"/>
</dbReference>
<protein>
    <recommendedName>
        <fullName evidence="1">RNA-directed DNA polymerase</fullName>
        <ecNumber evidence="1">2.7.7.49</ecNumber>
    </recommendedName>
</protein>
<dbReference type="EMBL" id="BSXW01000202">
    <property type="protein sequence ID" value="GMF14584.1"/>
    <property type="molecule type" value="Genomic_DNA"/>
</dbReference>
<dbReference type="FunFam" id="3.10.20.370:FF:000001">
    <property type="entry name" value="Retrovirus-related Pol polyprotein from transposon 17.6-like protein"/>
    <property type="match status" value="1"/>
</dbReference>
<dbReference type="InterPro" id="IPR023780">
    <property type="entry name" value="Chromo_domain"/>
</dbReference>
<dbReference type="InterPro" id="IPR043502">
    <property type="entry name" value="DNA/RNA_pol_sf"/>
</dbReference>
<feature type="region of interest" description="Disordered" evidence="8">
    <location>
        <begin position="299"/>
        <end position="326"/>
    </location>
</feature>
<keyword evidence="3" id="KW-0548">Nucleotidyltransferase</keyword>
<dbReference type="SUPFAM" id="SSF50630">
    <property type="entry name" value="Acid proteases"/>
    <property type="match status" value="1"/>
</dbReference>
<keyword evidence="12" id="KW-1185">Reference proteome</keyword>
<keyword evidence="4" id="KW-0540">Nuclease</keyword>
<dbReference type="SUPFAM" id="SSF56672">
    <property type="entry name" value="DNA/RNA polymerases"/>
    <property type="match status" value="1"/>
</dbReference>
<sequence length="1481" mass="167012">MERSKRWCDKEDEVIALAYKAAAENSVQGIDQKACGSALQQHLVVRAKLCRSSKTARQMAATLQQQQQQQAPPPQQQQVDAAPAPDTREYRAEDIKMPTFYGTKDDDVADYMSASGLANLKGPAAAWYREYVSHEGNFLQSVAQFEELMTSEFTAPDKQEHLRDLLLRLRQKNFACLEDYVSSFRSIICKVEDMSDIDKVMHFQKGLLVEIRQEVMLRQFRNTTDAISFALMYDRTHSVSIRGQGRDTSRRTPAQRQSRASAEEPTPMEIGSSRFVSRDECMRNNLCFYCKEPGHRLASCRKRQGRTNSRGPSDRGRGQPSCSAHQSAFRRVVEADVEDDDSSDEVEVMQSMQLNMVTAQVAASASPTRGLLRLDGVMNGQPVRILVDSGAEQNIVRPGLAHHYVEAANVTAERFDDTTTPARVAQRCLESLNLGGREFHGVSLIEWEVSANQDVILGHPWLVQFNPIIDWQTGEMHFRKHRVVRDYRSLNTGAKVPEPVINAVKVKPEFLQHPLPAHLRQQRDDHVKAGYFHMPLGPTAIPSLVAQAAAGTSVEKMAAAGEDAAVYVVSAAQFEQNVQDHEYAELFHVTVKTSPKVKPVPPQLQAVLDEYADVEQAALELFVADLLKKNWIQVSDSPWVSNIFGVPKKDPATGKFPSRLEWLRSADPHMPIRWVIDYRLVNAASDVAKIPLPHIEELFDQMEGATVFSILDLASGSVDFLGHTISSEGLHVDARKTRAIAEWKEPGNVQELQQFLGLAGYYRWFIHGFAQLVLPLSSLVKQNVDWVWDEPQRRAFNSIKLALQQAPVPRLPDFDRPFIVTTDASHDCVGGVLSQLHDGHDLPVAFYSKKLGVHELNWPVHEKELFAIKQALTRWRHYLHGSHFDVVTDNSACKWFLQHPRVSGRLARWLDFFASFDFKLHHRPGSQNVVADALSRPPTASPLPGGESDDAVTTISVCALRFSCSTCSTVRKSSARRMATTDTLLTISSRDQAVMLGTKHPASPARSAGASQKMIQMNATAVETTTTVSSIQLDRATKKSYQKAYASDPAYKKLWRTKTNSSDYELLDGLIYLKGSDSVRRLCVPNHRQLRLNVIHNVHDAAIMAHPGARRTQLAAAQWYYWPGKLQPIPLPSACWEVVSTDFITHLPVSDKFDAIIVVVDKLSKRPVYIPTHTTATAEDTAKLFFNYVIRYYGIPTTIISDRDPKFTSKFWSALTGLMKIKTAMTPRRTVLKQTARQNDKTGRWRTPIAILRRHRPATQEPLSSVTNGEPAAVSKVEYGSRFVHHRQEVIELARKNLRDAQAAQKKYYDKRRADNPFKVGDLALLSTQDLNISHATADTTLRSRKFTARFIGPYTIRELHGNVVLLDLPANLKHLSPRFNVDKLKVYKSNPVRFSGRVIPKSTPVVFDDDGEKLHIVEALIRQRMFDRKLEYLVKWHGLPHHENTWERERDIKHVSHWKDLPQELRQRTSTARAGGKSLN</sequence>
<feature type="domain" description="Chromo" evidence="9">
    <location>
        <begin position="1416"/>
        <end position="1468"/>
    </location>
</feature>
<dbReference type="InterPro" id="IPR000953">
    <property type="entry name" value="Chromo/chromo_shadow_dom"/>
</dbReference>
<evidence type="ECO:0000256" key="1">
    <source>
        <dbReference type="ARBA" id="ARBA00012493"/>
    </source>
</evidence>
<reference evidence="11" key="1">
    <citation type="submission" date="2023-04" db="EMBL/GenBank/DDBJ databases">
        <title>Phytophthora lilii NBRC 32176.</title>
        <authorList>
            <person name="Ichikawa N."/>
            <person name="Sato H."/>
            <person name="Tonouchi N."/>
        </authorList>
    </citation>
    <scope>NUCLEOTIDE SEQUENCE</scope>
    <source>
        <strain evidence="11">NBRC 32176</strain>
    </source>
</reference>
<dbReference type="Pfam" id="PF13650">
    <property type="entry name" value="Asp_protease_2"/>
    <property type="match status" value="1"/>
</dbReference>
<keyword evidence="2" id="KW-0808">Transferase</keyword>
<dbReference type="InterPro" id="IPR043128">
    <property type="entry name" value="Rev_trsase/Diguanyl_cyclase"/>
</dbReference>
<dbReference type="Gene3D" id="3.10.10.10">
    <property type="entry name" value="HIV Type 1 Reverse Transcriptase, subunit A, domain 1"/>
    <property type="match status" value="1"/>
</dbReference>
<dbReference type="InterPro" id="IPR016197">
    <property type="entry name" value="Chromo-like_dom_sf"/>
</dbReference>